<feature type="compositionally biased region" description="Polar residues" evidence="1">
    <location>
        <begin position="11"/>
        <end position="20"/>
    </location>
</feature>
<sequence>MDLLSGVGGSCPSTARVSNTPRRDSSISLEDSAYNRHTPDPTLMPPYDSIKSLVNRAESPIFEEPQEASSEDGCPHLPSEPSRPSSPSVVAPMEVYLRYEESHELRMLRFGSTTPKAMLSQGKQTSEPKVVSSVPETSSWQIVDSPRTLDRQEKAPSTPVLQPALSPRPTGSPANIANTNVEEEDTPSASSDSDVSELSLSTASHASSGSIDVADGVVGQWPLAKKTKRTVVKPVKKRARVERA</sequence>
<feature type="region of interest" description="Disordered" evidence="1">
    <location>
        <begin position="1"/>
        <end position="89"/>
    </location>
</feature>
<dbReference type="AlphaFoldDB" id="A0A8H4TTB8"/>
<reference evidence="2" key="1">
    <citation type="journal article" date="2020" name="BMC Genomics">
        <title>Correction to: Identification and distribution of gene clusters required for synthesis of sphingolipid metabolism inhibitors in diverse species of the filamentous fungus Fusarium.</title>
        <authorList>
            <person name="Kim H.S."/>
            <person name="Lohmar J.M."/>
            <person name="Busman M."/>
            <person name="Brown D.W."/>
            <person name="Naumann T.A."/>
            <person name="Divon H.H."/>
            <person name="Lysoe E."/>
            <person name="Uhlig S."/>
            <person name="Proctor R.H."/>
        </authorList>
    </citation>
    <scope>NUCLEOTIDE SEQUENCE</scope>
    <source>
        <strain evidence="2">NRRL 20472</strain>
    </source>
</reference>
<gene>
    <name evidence="2" type="ORF">FSARC_8345</name>
</gene>
<dbReference type="Proteomes" id="UP000622797">
    <property type="component" value="Unassembled WGS sequence"/>
</dbReference>
<feature type="region of interest" description="Disordered" evidence="1">
    <location>
        <begin position="116"/>
        <end position="215"/>
    </location>
</feature>
<feature type="compositionally biased region" description="Low complexity" evidence="1">
    <location>
        <begin position="188"/>
        <end position="210"/>
    </location>
</feature>
<protein>
    <submittedName>
        <fullName evidence="2">Uncharacterized protein</fullName>
    </submittedName>
</protein>
<feature type="compositionally biased region" description="Polar residues" evidence="1">
    <location>
        <begin position="116"/>
        <end position="127"/>
    </location>
</feature>
<dbReference type="OrthoDB" id="5142879at2759"/>
<organism evidence="2 3">
    <name type="scientific">Fusarium sarcochroum</name>
    <dbReference type="NCBI Taxonomy" id="1208366"/>
    <lineage>
        <taxon>Eukaryota</taxon>
        <taxon>Fungi</taxon>
        <taxon>Dikarya</taxon>
        <taxon>Ascomycota</taxon>
        <taxon>Pezizomycotina</taxon>
        <taxon>Sordariomycetes</taxon>
        <taxon>Hypocreomycetidae</taxon>
        <taxon>Hypocreales</taxon>
        <taxon>Nectriaceae</taxon>
        <taxon>Fusarium</taxon>
        <taxon>Fusarium lateritium species complex</taxon>
    </lineage>
</organism>
<accession>A0A8H4TTB8</accession>
<dbReference type="EMBL" id="JABEXW010000458">
    <property type="protein sequence ID" value="KAF4963640.1"/>
    <property type="molecule type" value="Genomic_DNA"/>
</dbReference>
<name>A0A8H4TTB8_9HYPO</name>
<reference evidence="2" key="2">
    <citation type="submission" date="2020-05" db="EMBL/GenBank/DDBJ databases">
        <authorList>
            <person name="Kim H.-S."/>
            <person name="Proctor R.H."/>
            <person name="Brown D.W."/>
        </authorList>
    </citation>
    <scope>NUCLEOTIDE SEQUENCE</scope>
    <source>
        <strain evidence="2">NRRL 20472</strain>
    </source>
</reference>
<evidence type="ECO:0000256" key="1">
    <source>
        <dbReference type="SAM" id="MobiDB-lite"/>
    </source>
</evidence>
<evidence type="ECO:0000313" key="2">
    <source>
        <dbReference type="EMBL" id="KAF4963640.1"/>
    </source>
</evidence>
<proteinExistence type="predicted"/>
<evidence type="ECO:0000313" key="3">
    <source>
        <dbReference type="Proteomes" id="UP000622797"/>
    </source>
</evidence>
<comment type="caution">
    <text evidence="2">The sequence shown here is derived from an EMBL/GenBank/DDBJ whole genome shotgun (WGS) entry which is preliminary data.</text>
</comment>
<keyword evidence="3" id="KW-1185">Reference proteome</keyword>
<feature type="compositionally biased region" description="Low complexity" evidence="1">
    <location>
        <begin position="75"/>
        <end position="88"/>
    </location>
</feature>